<keyword evidence="1" id="KW-1133">Transmembrane helix</keyword>
<organism evidence="3 4">
    <name type="scientific">Amphritea pacifica</name>
    <dbReference type="NCBI Taxonomy" id="2811233"/>
    <lineage>
        <taxon>Bacteria</taxon>
        <taxon>Pseudomonadati</taxon>
        <taxon>Pseudomonadota</taxon>
        <taxon>Gammaproteobacteria</taxon>
        <taxon>Oceanospirillales</taxon>
        <taxon>Oceanospirillaceae</taxon>
        <taxon>Amphritea</taxon>
    </lineage>
</organism>
<reference evidence="3 4" key="1">
    <citation type="submission" date="2021-02" db="EMBL/GenBank/DDBJ databases">
        <title>A novel species of genus Amphritea isolated from a fishpond in China.</title>
        <authorList>
            <person name="Lu H."/>
        </authorList>
    </citation>
    <scope>NUCLEOTIDE SEQUENCE [LARGE SCALE GENOMIC DNA]</scope>
    <source>
        <strain evidence="3 4">RP18W</strain>
    </source>
</reference>
<dbReference type="InterPro" id="IPR036515">
    <property type="entry name" value="Transposase_17_sf"/>
</dbReference>
<feature type="transmembrane region" description="Helical" evidence="1">
    <location>
        <begin position="12"/>
        <end position="32"/>
    </location>
</feature>
<protein>
    <submittedName>
        <fullName evidence="3">Transposase</fullName>
    </submittedName>
</protein>
<dbReference type="PANTHER" id="PTHR34322">
    <property type="entry name" value="TRANSPOSASE, Y1_TNP DOMAIN-CONTAINING"/>
    <property type="match status" value="1"/>
</dbReference>
<dbReference type="EMBL" id="JAFFZP010000137">
    <property type="protein sequence ID" value="MBN0989963.1"/>
    <property type="molecule type" value="Genomic_DNA"/>
</dbReference>
<dbReference type="Proteomes" id="UP000760472">
    <property type="component" value="Unassembled WGS sequence"/>
</dbReference>
<gene>
    <name evidence="3" type="ORF">JW498_21670</name>
</gene>
<evidence type="ECO:0000313" key="3">
    <source>
        <dbReference type="EMBL" id="MBN0989963.1"/>
    </source>
</evidence>
<feature type="domain" description="Transposase IS200-like" evidence="2">
    <location>
        <begin position="45"/>
        <end position="105"/>
    </location>
</feature>
<keyword evidence="4" id="KW-1185">Reference proteome</keyword>
<proteinExistence type="predicted"/>
<keyword evidence="1" id="KW-0812">Transmembrane</keyword>
<dbReference type="Gene3D" id="3.30.70.1290">
    <property type="entry name" value="Transposase IS200-like"/>
    <property type="match status" value="1"/>
</dbReference>
<comment type="caution">
    <text evidence="3">The sequence shown here is derived from an EMBL/GenBank/DDBJ whole genome shotgun (WGS) entry which is preliminary data.</text>
</comment>
<feature type="non-terminal residue" evidence="3">
    <location>
        <position position="1"/>
    </location>
</feature>
<evidence type="ECO:0000259" key="2">
    <source>
        <dbReference type="Pfam" id="PF01797"/>
    </source>
</evidence>
<name>A0ABS2WE43_9GAMM</name>
<accession>A0ABS2WE43</accession>
<keyword evidence="1" id="KW-0472">Membrane</keyword>
<dbReference type="InterPro" id="IPR002686">
    <property type="entry name" value="Transposase_17"/>
</dbReference>
<dbReference type="SUPFAM" id="SSF143422">
    <property type="entry name" value="Transposase IS200-like"/>
    <property type="match status" value="1"/>
</dbReference>
<dbReference type="Pfam" id="PF01797">
    <property type="entry name" value="Y1_Tnp"/>
    <property type="match status" value="1"/>
</dbReference>
<sequence>NSFLFEFFRVLLITTFLSHFYTSMFDVYSLLLKCPVSLDHYRHNKQVVFAEDRDYQYYLNTLAEFKDEFQVVVHAYCLMTNHVHLLLEPETAELLSNLVYGIRRHSYLIDPLPVLHP</sequence>
<evidence type="ECO:0000256" key="1">
    <source>
        <dbReference type="SAM" id="Phobius"/>
    </source>
</evidence>
<evidence type="ECO:0000313" key="4">
    <source>
        <dbReference type="Proteomes" id="UP000760472"/>
    </source>
</evidence>
<dbReference type="PANTHER" id="PTHR34322:SF2">
    <property type="entry name" value="TRANSPOSASE IS200-LIKE DOMAIN-CONTAINING PROTEIN"/>
    <property type="match status" value="1"/>
</dbReference>